<dbReference type="PANTHER" id="PTHR43580">
    <property type="entry name" value="OXIDOREDUCTASE GLYR1-RELATED"/>
    <property type="match status" value="1"/>
</dbReference>
<dbReference type="InterPro" id="IPR000313">
    <property type="entry name" value="PWWP_dom"/>
</dbReference>
<evidence type="ECO:0000256" key="6">
    <source>
        <dbReference type="SAM" id="MobiDB-lite"/>
    </source>
</evidence>
<evidence type="ECO:0000256" key="2">
    <source>
        <dbReference type="ARBA" id="ARBA00007598"/>
    </source>
</evidence>
<dbReference type="OrthoDB" id="6493824at2759"/>
<dbReference type="GO" id="GO:0140673">
    <property type="term" value="P:transcription elongation-coupled chromatin remodeling"/>
    <property type="evidence" value="ECO:0007669"/>
    <property type="project" value="TreeGrafter"/>
</dbReference>
<dbReference type="Gene3D" id="1.10.1040.10">
    <property type="entry name" value="N-(1-d-carboxylethyl)-l-norvaline Dehydrogenase, domain 2"/>
    <property type="match status" value="1"/>
</dbReference>
<dbReference type="Pfam" id="PF03446">
    <property type="entry name" value="NAD_binding_2"/>
    <property type="match status" value="1"/>
</dbReference>
<evidence type="ECO:0000256" key="3">
    <source>
        <dbReference type="ARBA" id="ARBA00022454"/>
    </source>
</evidence>
<evidence type="ECO:0000256" key="1">
    <source>
        <dbReference type="ARBA" id="ARBA00004286"/>
    </source>
</evidence>
<organism evidence="8 9">
    <name type="scientific">Trichonephila clavata</name>
    <name type="common">Joro spider</name>
    <name type="synonym">Nephila clavata</name>
    <dbReference type="NCBI Taxonomy" id="2740835"/>
    <lineage>
        <taxon>Eukaryota</taxon>
        <taxon>Metazoa</taxon>
        <taxon>Ecdysozoa</taxon>
        <taxon>Arthropoda</taxon>
        <taxon>Chelicerata</taxon>
        <taxon>Arachnida</taxon>
        <taxon>Araneae</taxon>
        <taxon>Araneomorphae</taxon>
        <taxon>Entelegynae</taxon>
        <taxon>Araneoidea</taxon>
        <taxon>Nephilidae</taxon>
        <taxon>Trichonephila</taxon>
    </lineage>
</organism>
<gene>
    <name evidence="8" type="primary">glyr1</name>
    <name evidence="8" type="ORF">TNCT_118411</name>
</gene>
<dbReference type="GO" id="GO:0003677">
    <property type="term" value="F:DNA binding"/>
    <property type="evidence" value="ECO:0007669"/>
    <property type="project" value="TreeGrafter"/>
</dbReference>
<proteinExistence type="inferred from homology"/>
<evidence type="ECO:0000256" key="5">
    <source>
        <dbReference type="ARBA" id="ARBA00034140"/>
    </source>
</evidence>
<name>A0A8X6H1W8_TRICU</name>
<dbReference type="InterPro" id="IPR008927">
    <property type="entry name" value="6-PGluconate_DH-like_C_sf"/>
</dbReference>
<keyword evidence="9" id="KW-1185">Reference proteome</keyword>
<evidence type="ECO:0000313" key="8">
    <source>
        <dbReference type="EMBL" id="GFR14688.1"/>
    </source>
</evidence>
<dbReference type="Pfam" id="PF14833">
    <property type="entry name" value="NAD_binding_11"/>
    <property type="match status" value="1"/>
</dbReference>
<feature type="region of interest" description="Disordered" evidence="6">
    <location>
        <begin position="87"/>
        <end position="139"/>
    </location>
</feature>
<dbReference type="Pfam" id="PF00855">
    <property type="entry name" value="PWWP"/>
    <property type="match status" value="1"/>
</dbReference>
<comment type="similarity">
    <text evidence="2">Belongs to the HIBADH-related family. NP60 subfamily.</text>
</comment>
<dbReference type="InterPro" id="IPR013328">
    <property type="entry name" value="6PGD_dom2"/>
</dbReference>
<dbReference type="PANTHER" id="PTHR43580:SF2">
    <property type="entry name" value="CYTOKINE-LIKE NUCLEAR FACTOR N-PAC"/>
    <property type="match status" value="1"/>
</dbReference>
<keyword evidence="3" id="KW-0158">Chromosome</keyword>
<evidence type="ECO:0000256" key="4">
    <source>
        <dbReference type="ARBA" id="ARBA00030287"/>
    </source>
</evidence>
<dbReference type="SUPFAM" id="SSF48179">
    <property type="entry name" value="6-phosphogluconate dehydrogenase C-terminal domain-like"/>
    <property type="match status" value="1"/>
</dbReference>
<reference evidence="8" key="1">
    <citation type="submission" date="2020-07" db="EMBL/GenBank/DDBJ databases">
        <title>Multicomponent nature underlies the extraordinary mechanical properties of spider dragline silk.</title>
        <authorList>
            <person name="Kono N."/>
            <person name="Nakamura H."/>
            <person name="Mori M."/>
            <person name="Yoshida Y."/>
            <person name="Ohtoshi R."/>
            <person name="Malay A.D."/>
            <person name="Moran D.A.P."/>
            <person name="Tomita M."/>
            <person name="Numata K."/>
            <person name="Arakawa K."/>
        </authorList>
    </citation>
    <scope>NUCLEOTIDE SEQUENCE</scope>
</reference>
<comment type="subcellular location">
    <subcellularLocation>
        <location evidence="1">Chromosome</location>
    </subcellularLocation>
</comment>
<dbReference type="GO" id="GO:0050661">
    <property type="term" value="F:NADP binding"/>
    <property type="evidence" value="ECO:0007669"/>
    <property type="project" value="InterPro"/>
</dbReference>
<dbReference type="InterPro" id="IPR036291">
    <property type="entry name" value="NAD(P)-bd_dom_sf"/>
</dbReference>
<dbReference type="InterPro" id="IPR006115">
    <property type="entry name" value="6PGDH_NADP-bd"/>
</dbReference>
<evidence type="ECO:0000313" key="9">
    <source>
        <dbReference type="Proteomes" id="UP000887116"/>
    </source>
</evidence>
<dbReference type="EMBL" id="BMAO01017295">
    <property type="protein sequence ID" value="GFR14688.1"/>
    <property type="molecule type" value="Genomic_DNA"/>
</dbReference>
<feature type="compositionally biased region" description="Basic residues" evidence="6">
    <location>
        <begin position="107"/>
        <end position="125"/>
    </location>
</feature>
<comment type="caution">
    <text evidence="8">The sequence shown here is derived from an EMBL/GenBank/DDBJ whole genome shotgun (WGS) entry which is preliminary data.</text>
</comment>
<dbReference type="PROSITE" id="PS50812">
    <property type="entry name" value="PWWP"/>
    <property type="match status" value="1"/>
</dbReference>
<dbReference type="Gene3D" id="2.30.30.140">
    <property type="match status" value="1"/>
</dbReference>
<dbReference type="SUPFAM" id="SSF63748">
    <property type="entry name" value="Tudor/PWWP/MBT"/>
    <property type="match status" value="1"/>
</dbReference>
<dbReference type="GO" id="GO:0051287">
    <property type="term" value="F:NAD binding"/>
    <property type="evidence" value="ECO:0007669"/>
    <property type="project" value="InterPro"/>
</dbReference>
<dbReference type="SUPFAM" id="SSF51735">
    <property type="entry name" value="NAD(P)-binding Rossmann-fold domains"/>
    <property type="match status" value="1"/>
</dbReference>
<dbReference type="Gene3D" id="3.40.50.720">
    <property type="entry name" value="NAD(P)-binding Rossmann-like Domain"/>
    <property type="match status" value="1"/>
</dbReference>
<feature type="domain" description="PWWP" evidence="7">
    <location>
        <begin position="8"/>
        <end position="65"/>
    </location>
</feature>
<accession>A0A8X6H1W8</accession>
<dbReference type="AlphaFoldDB" id="A0A8X6H1W8"/>
<dbReference type="GO" id="GO:0031491">
    <property type="term" value="F:nucleosome binding"/>
    <property type="evidence" value="ECO:0007669"/>
    <property type="project" value="TreeGrafter"/>
</dbReference>
<dbReference type="InterPro" id="IPR029154">
    <property type="entry name" value="HIBADH-like_NADP-bd"/>
</dbReference>
<dbReference type="SMART" id="SM00293">
    <property type="entry name" value="PWWP"/>
    <property type="match status" value="1"/>
</dbReference>
<sequence length="644" mass="70202">MAEKDFQLGDLVWAKMKNCPFWPAQIIIQPEEKYTTRKNQHLVFFYGSRNRGWVLDENIVPHSEEMLNKVPKKTTASLKKSIKQLIKASRGEDSAESDESTESPKINLKKRGRTSKRKMKCRKMTKSAQKPDASNRELSSVQNAAGVSNDYSAPISDKELFPGHNAAGVSNDYSAPISDKVLTEMQSAAGVSNDYSAPISDKVLTEMQSAAGVSNDYSAPISDKVLTEMQSAAGVSNEYSAPISDKELDQGQNAAGVSNEYSAPISDKELFPGQNAVGVSNDYSVPISGKELFKLQSAAGVSNDYSAPISNTSNNIDFFCSGFSEESGYEYFPAPDYPTPSSGEKLCETTSKKIGFIGLGAMGRKIVKNLLNSKHNVSIWNRTPDKCKEFVTAGAQQYNTPAELVWNCDIILCCVSGSEAVEAIIFGDCGILHGLEKSEPGSKAYIELTSMNPFTLLKIYAAITDKGGKYLEAPISDSISLVENGLPLINVAGDRQLLNDCVSCFLAIAERICFMNCEVGAASKMNIALSMIKGNTYALLAESMVMLDSSDLSKRNFLNVLRSGQMNCPDLLQKCQAMIQNDFTADTSLKYQQKDLELALQLSSIYQQPLPMTSAAHGLYKTATQRGYSECDVSALYLAKLKVD</sequence>
<dbReference type="InterPro" id="IPR051265">
    <property type="entry name" value="HIBADH-related_NP60_sf"/>
</dbReference>
<protein>
    <recommendedName>
        <fullName evidence="5">Cytokine-like nuclear factor N-PAC</fullName>
    </recommendedName>
    <alternativeName>
        <fullName evidence="4">Glyoxylate reductase 1 homolog</fullName>
    </alternativeName>
</protein>
<dbReference type="Proteomes" id="UP000887116">
    <property type="component" value="Unassembled WGS sequence"/>
</dbReference>
<dbReference type="GO" id="GO:0000785">
    <property type="term" value="C:chromatin"/>
    <property type="evidence" value="ECO:0007669"/>
    <property type="project" value="TreeGrafter"/>
</dbReference>
<evidence type="ECO:0000259" key="7">
    <source>
        <dbReference type="PROSITE" id="PS50812"/>
    </source>
</evidence>